<keyword evidence="2" id="KW-0238">DNA-binding</keyword>
<dbReference type="PROSITE" id="PS00036">
    <property type="entry name" value="BZIP_BASIC"/>
    <property type="match status" value="1"/>
</dbReference>
<evidence type="ECO:0000259" key="5">
    <source>
        <dbReference type="PROSITE" id="PS50217"/>
    </source>
</evidence>
<dbReference type="Gene3D" id="1.20.5.170">
    <property type="match status" value="1"/>
</dbReference>
<evidence type="ECO:0000313" key="6">
    <source>
        <dbReference type="EMBL" id="KAL2081820.1"/>
    </source>
</evidence>
<keyword evidence="1" id="KW-0805">Transcription regulation</keyword>
<dbReference type="FunFam" id="1.20.5.170:FF:000006">
    <property type="entry name" value="fos-related antigen 2 isoform X1"/>
    <property type="match status" value="1"/>
</dbReference>
<feature type="region of interest" description="Disordered" evidence="4">
    <location>
        <begin position="82"/>
        <end position="142"/>
    </location>
</feature>
<keyword evidence="7" id="KW-1185">Reference proteome</keyword>
<evidence type="ECO:0000256" key="3">
    <source>
        <dbReference type="ARBA" id="ARBA00023163"/>
    </source>
</evidence>
<comment type="caution">
    <text evidence="6">The sequence shown here is derived from an EMBL/GenBank/DDBJ whole genome shotgun (WGS) entry which is preliminary data.</text>
</comment>
<keyword evidence="3" id="KW-0804">Transcription</keyword>
<feature type="region of interest" description="Disordered" evidence="4">
    <location>
        <begin position="27"/>
        <end position="57"/>
    </location>
</feature>
<evidence type="ECO:0000256" key="1">
    <source>
        <dbReference type="ARBA" id="ARBA00023015"/>
    </source>
</evidence>
<dbReference type="InterPro" id="IPR046347">
    <property type="entry name" value="bZIP_sf"/>
</dbReference>
<dbReference type="PANTHER" id="PTHR23351:SF24">
    <property type="entry name" value="ACTIVATING TRANSCRIPTION FACTOR 3-RELATED"/>
    <property type="match status" value="1"/>
</dbReference>
<dbReference type="PROSITE" id="PS50217">
    <property type="entry name" value="BZIP"/>
    <property type="match status" value="1"/>
</dbReference>
<proteinExistence type="predicted"/>
<protein>
    <recommendedName>
        <fullName evidence="5">BZIP domain-containing protein</fullName>
    </recommendedName>
</protein>
<evidence type="ECO:0000256" key="4">
    <source>
        <dbReference type="SAM" id="MobiDB-lite"/>
    </source>
</evidence>
<dbReference type="InterPro" id="IPR000837">
    <property type="entry name" value="AP-1"/>
</dbReference>
<dbReference type="EMBL" id="JBHFQA010000019">
    <property type="protein sequence ID" value="KAL2081820.1"/>
    <property type="molecule type" value="Genomic_DNA"/>
</dbReference>
<accession>A0ABD1J5K1</accession>
<feature type="domain" description="BZIP" evidence="5">
    <location>
        <begin position="129"/>
        <end position="192"/>
    </location>
</feature>
<dbReference type="PANTHER" id="PTHR23351">
    <property type="entry name" value="FOS TRANSCRIPTION FACTOR-RELATED"/>
    <property type="match status" value="1"/>
</dbReference>
<dbReference type="PRINTS" id="PR00042">
    <property type="entry name" value="LEUZIPPRFOS"/>
</dbReference>
<organism evidence="6 7">
    <name type="scientific">Coilia grayii</name>
    <name type="common">Gray's grenadier anchovy</name>
    <dbReference type="NCBI Taxonomy" id="363190"/>
    <lineage>
        <taxon>Eukaryota</taxon>
        <taxon>Metazoa</taxon>
        <taxon>Chordata</taxon>
        <taxon>Craniata</taxon>
        <taxon>Vertebrata</taxon>
        <taxon>Euteleostomi</taxon>
        <taxon>Actinopterygii</taxon>
        <taxon>Neopterygii</taxon>
        <taxon>Teleostei</taxon>
        <taxon>Clupei</taxon>
        <taxon>Clupeiformes</taxon>
        <taxon>Clupeoidei</taxon>
        <taxon>Engraulidae</taxon>
        <taxon>Coilinae</taxon>
        <taxon>Coilia</taxon>
    </lineage>
</organism>
<name>A0ABD1J5K1_9TELE</name>
<feature type="compositionally biased region" description="Basic and acidic residues" evidence="4">
    <location>
        <begin position="122"/>
        <end position="132"/>
    </location>
</feature>
<sequence length="384" mass="41823">MCDLNVDCDSASCSSVSSTEDALVISHQRSSAESDSRASVSSSKNVQASGRVRPVQNSPFLPAVTSLMSTASVQRVVHSTINTAVSPSPGAVRHRRPRSLSPSSSSESDSREKTTRRKRQKEKLSPEEEEKRRLRRERNKIAAAKCRNRRRELTERLQTETDQLEEEKAALQAEIENLMREKEQLETVLSAHQPTCKIAKNEEEDLRSPQSSDQHLPSVLGPSKASEVLPSLQDLEMHPGSSSGVSSTTAILGNSNILLCSSALGATSELEAYLGVKEESLRDLNPESEGGSHDVAPAVPDIDLTNSLGISDWETLYKSMADNLEILNSPTVISSPTCASSLHGFEFNYPDFESLADDCECGSQIKGRSEMDKDLLNSPTLLAL</sequence>
<gene>
    <name evidence="6" type="ORF">ACEWY4_021638</name>
</gene>
<dbReference type="SMART" id="SM00338">
    <property type="entry name" value="BRLZ"/>
    <property type="match status" value="1"/>
</dbReference>
<feature type="region of interest" description="Disordered" evidence="4">
    <location>
        <begin position="202"/>
        <end position="223"/>
    </location>
</feature>
<dbReference type="AlphaFoldDB" id="A0ABD1J5K1"/>
<dbReference type="InterPro" id="IPR004827">
    <property type="entry name" value="bZIP"/>
</dbReference>
<dbReference type="CDD" id="cd14721">
    <property type="entry name" value="bZIP_Fos"/>
    <property type="match status" value="1"/>
</dbReference>
<evidence type="ECO:0000256" key="2">
    <source>
        <dbReference type="ARBA" id="ARBA00023125"/>
    </source>
</evidence>
<evidence type="ECO:0000313" key="7">
    <source>
        <dbReference type="Proteomes" id="UP001591681"/>
    </source>
</evidence>
<reference evidence="6 7" key="1">
    <citation type="submission" date="2024-09" db="EMBL/GenBank/DDBJ databases">
        <title>A chromosome-level genome assembly of Gray's grenadier anchovy, Coilia grayii.</title>
        <authorList>
            <person name="Fu Z."/>
        </authorList>
    </citation>
    <scope>NUCLEOTIDE SEQUENCE [LARGE SCALE GENOMIC DNA]</scope>
    <source>
        <strain evidence="6">G4</strain>
        <tissue evidence="6">Muscle</tissue>
    </source>
</reference>
<dbReference type="GO" id="GO:0003690">
    <property type="term" value="F:double-stranded DNA binding"/>
    <property type="evidence" value="ECO:0007669"/>
    <property type="project" value="UniProtKB-ARBA"/>
</dbReference>
<dbReference type="SUPFAM" id="SSF57959">
    <property type="entry name" value="Leucine zipper domain"/>
    <property type="match status" value="1"/>
</dbReference>
<dbReference type="Pfam" id="PF00170">
    <property type="entry name" value="bZIP_1"/>
    <property type="match status" value="1"/>
</dbReference>
<dbReference type="Proteomes" id="UP001591681">
    <property type="component" value="Unassembled WGS sequence"/>
</dbReference>